<comment type="caution">
    <text evidence="2">The sequence shown here is derived from an EMBL/GenBank/DDBJ whole genome shotgun (WGS) entry which is preliminary data.</text>
</comment>
<protein>
    <submittedName>
        <fullName evidence="2">Uncharacterized protein</fullName>
    </submittedName>
</protein>
<dbReference type="RefSeq" id="XP_066804343.1">
    <property type="nucleotide sequence ID" value="XM_066945654.1"/>
</dbReference>
<feature type="compositionally biased region" description="Low complexity" evidence="1">
    <location>
        <begin position="35"/>
        <end position="75"/>
    </location>
</feature>
<feature type="region of interest" description="Disordered" evidence="1">
    <location>
        <begin position="1"/>
        <end position="159"/>
    </location>
</feature>
<accession>A0AAW0Z1R5</accession>
<reference evidence="2 3" key="1">
    <citation type="journal article" date="2024" name="bioRxiv">
        <title>Comparative genomics of Cryptococcus and Kwoniella reveals pathogenesis evolution and contrasting karyotype dynamics via intercentromeric recombination or chromosome fusion.</title>
        <authorList>
            <person name="Coelho M.A."/>
            <person name="David-Palma M."/>
            <person name="Shea T."/>
            <person name="Bowers K."/>
            <person name="McGinley-Smith S."/>
            <person name="Mohammad A.W."/>
            <person name="Gnirke A."/>
            <person name="Yurkov A.M."/>
            <person name="Nowrousian M."/>
            <person name="Sun S."/>
            <person name="Cuomo C.A."/>
            <person name="Heitman J."/>
        </authorList>
    </citation>
    <scope>NUCLEOTIDE SEQUENCE [LARGE SCALE GENOMIC DNA]</scope>
    <source>
        <strain evidence="2 3">CBS 13917</strain>
    </source>
</reference>
<organism evidence="2 3">
    <name type="scientific">Kwoniella newhampshirensis</name>
    <dbReference type="NCBI Taxonomy" id="1651941"/>
    <lineage>
        <taxon>Eukaryota</taxon>
        <taxon>Fungi</taxon>
        <taxon>Dikarya</taxon>
        <taxon>Basidiomycota</taxon>
        <taxon>Agaricomycotina</taxon>
        <taxon>Tremellomycetes</taxon>
        <taxon>Tremellales</taxon>
        <taxon>Cryptococcaceae</taxon>
        <taxon>Kwoniella</taxon>
    </lineage>
</organism>
<feature type="compositionally biased region" description="Basic and acidic residues" evidence="1">
    <location>
        <begin position="76"/>
        <end position="90"/>
    </location>
</feature>
<proteinExistence type="predicted"/>
<evidence type="ECO:0000256" key="1">
    <source>
        <dbReference type="SAM" id="MobiDB-lite"/>
    </source>
</evidence>
<dbReference type="GeneID" id="92179799"/>
<keyword evidence="3" id="KW-1185">Reference proteome</keyword>
<sequence>MSTYQDVPIDPALRDPSPSTSPVKVAGSKRKTRPRTSSTATSSAGGVGVGASSRVTRRSAAGTAGSSTAIGTGAIARRERGGEEPARGEEENLNGYWGPGGNKRARRESLQKRSSSAHRFYPPSGPDRPKSDWANVSGTTTQGDTDGPDGIEGLAALATSHQNPLQAPVYRFPYPFGLTPFRHPCLTPDHPPPPPGDPNDTNFKPFDSHAANHSAHHEQATTTTSDPDHPNAQSSQLPDDLNPGVTALPVDAALRNLPGDDSLSSSDSANAAYESISALLTASQAYPTLDSLTSYAPPSQ</sequence>
<dbReference type="EMBL" id="JBCAWK010000004">
    <property type="protein sequence ID" value="KAK8861718.1"/>
    <property type="molecule type" value="Genomic_DNA"/>
</dbReference>
<evidence type="ECO:0000313" key="2">
    <source>
        <dbReference type="EMBL" id="KAK8861718.1"/>
    </source>
</evidence>
<evidence type="ECO:0000313" key="3">
    <source>
        <dbReference type="Proteomes" id="UP001388673"/>
    </source>
</evidence>
<feature type="region of interest" description="Disordered" evidence="1">
    <location>
        <begin position="180"/>
        <end position="269"/>
    </location>
</feature>
<dbReference type="KEGG" id="kne:92179799"/>
<gene>
    <name evidence="2" type="ORF">IAR55_002541</name>
</gene>
<name>A0AAW0Z1R5_9TREE</name>
<feature type="compositionally biased region" description="Polar residues" evidence="1">
    <location>
        <begin position="220"/>
        <end position="237"/>
    </location>
</feature>
<dbReference type="AlphaFoldDB" id="A0AAW0Z1R5"/>
<dbReference type="Proteomes" id="UP001388673">
    <property type="component" value="Unassembled WGS sequence"/>
</dbReference>